<gene>
    <name evidence="7" type="ORF">A2154_03385</name>
</gene>
<evidence type="ECO:0000259" key="6">
    <source>
        <dbReference type="PROSITE" id="PS51160"/>
    </source>
</evidence>
<dbReference type="PANTHER" id="PTHR47268:SF4">
    <property type="entry name" value="ACYLPHOSPHATASE"/>
    <property type="match status" value="1"/>
</dbReference>
<organism evidence="7 8">
    <name type="scientific">Candidatus Gottesmanbacteria bacterium RBG_16_43_7</name>
    <dbReference type="NCBI Taxonomy" id="1798373"/>
    <lineage>
        <taxon>Bacteria</taxon>
        <taxon>Candidatus Gottesmaniibacteriota</taxon>
    </lineage>
</organism>
<comment type="caution">
    <text evidence="7">The sequence shown here is derived from an EMBL/GenBank/DDBJ whole genome shotgun (WGS) entry which is preliminary data.</text>
</comment>
<evidence type="ECO:0000313" key="7">
    <source>
        <dbReference type="EMBL" id="OGG09051.1"/>
    </source>
</evidence>
<dbReference type="InterPro" id="IPR017968">
    <property type="entry name" value="Acylphosphatase_CS"/>
</dbReference>
<dbReference type="PROSITE" id="PS00150">
    <property type="entry name" value="ACYLPHOSPHATASE_1"/>
    <property type="match status" value="1"/>
</dbReference>
<dbReference type="PRINTS" id="PR00112">
    <property type="entry name" value="ACYLPHPHTASE"/>
</dbReference>
<evidence type="ECO:0000256" key="2">
    <source>
        <dbReference type="ARBA" id="ARBA00012150"/>
    </source>
</evidence>
<dbReference type="GO" id="GO:0003998">
    <property type="term" value="F:acylphosphatase activity"/>
    <property type="evidence" value="ECO:0007669"/>
    <property type="project" value="UniProtKB-EC"/>
</dbReference>
<sequence>MKSVHLIISGTVQGVSFRAWTKDTADSMGITGWVRNRREGTIEINAYGTSANLEKFICQCRKGPRGSNVNSVRIKWFKSDPAGHKQIQAFEIGVTV</sequence>
<dbReference type="Pfam" id="PF00708">
    <property type="entry name" value="Acylphosphatase"/>
    <property type="match status" value="1"/>
</dbReference>
<comment type="similarity">
    <text evidence="1 5">Belongs to the acylphosphatase family.</text>
</comment>
<dbReference type="SUPFAM" id="SSF54975">
    <property type="entry name" value="Acylphosphatase/BLUF domain-like"/>
    <property type="match status" value="1"/>
</dbReference>
<dbReference type="InterPro" id="IPR036046">
    <property type="entry name" value="Acylphosphatase-like_dom_sf"/>
</dbReference>
<name>A0A1F5Z9G8_9BACT</name>
<feature type="active site" evidence="4">
    <location>
        <position position="36"/>
    </location>
</feature>
<feature type="domain" description="Acylphosphatase-like" evidence="6">
    <location>
        <begin position="3"/>
        <end position="94"/>
    </location>
</feature>
<dbReference type="EMBL" id="MFJC01000029">
    <property type="protein sequence ID" value="OGG09051.1"/>
    <property type="molecule type" value="Genomic_DNA"/>
</dbReference>
<proteinExistence type="inferred from homology"/>
<dbReference type="AlphaFoldDB" id="A0A1F5Z9G8"/>
<dbReference type="InterPro" id="IPR020456">
    <property type="entry name" value="Acylphosphatase"/>
</dbReference>
<evidence type="ECO:0000256" key="5">
    <source>
        <dbReference type="RuleBase" id="RU004168"/>
    </source>
</evidence>
<dbReference type="PROSITE" id="PS51160">
    <property type="entry name" value="ACYLPHOSPHATASE_3"/>
    <property type="match status" value="1"/>
</dbReference>
<evidence type="ECO:0000313" key="8">
    <source>
        <dbReference type="Proteomes" id="UP000176854"/>
    </source>
</evidence>
<protein>
    <recommendedName>
        <fullName evidence="2 4">acylphosphatase</fullName>
        <ecNumber evidence="2 4">3.6.1.7</ecNumber>
    </recommendedName>
</protein>
<reference evidence="7 8" key="1">
    <citation type="journal article" date="2016" name="Nat. Commun.">
        <title>Thousands of microbial genomes shed light on interconnected biogeochemical processes in an aquifer system.</title>
        <authorList>
            <person name="Anantharaman K."/>
            <person name="Brown C.T."/>
            <person name="Hug L.A."/>
            <person name="Sharon I."/>
            <person name="Castelle C.J."/>
            <person name="Probst A.J."/>
            <person name="Thomas B.C."/>
            <person name="Singh A."/>
            <person name="Wilkins M.J."/>
            <person name="Karaoz U."/>
            <person name="Brodie E.L."/>
            <person name="Williams K.H."/>
            <person name="Hubbard S.S."/>
            <person name="Banfield J.F."/>
        </authorList>
    </citation>
    <scope>NUCLEOTIDE SEQUENCE [LARGE SCALE GENOMIC DNA]</scope>
</reference>
<dbReference type="STRING" id="1798373.A2154_03385"/>
<dbReference type="PANTHER" id="PTHR47268">
    <property type="entry name" value="ACYLPHOSPHATASE"/>
    <property type="match status" value="1"/>
</dbReference>
<feature type="active site" evidence="4">
    <location>
        <position position="18"/>
    </location>
</feature>
<accession>A0A1F5Z9G8</accession>
<evidence type="ECO:0000256" key="4">
    <source>
        <dbReference type="PROSITE-ProRule" id="PRU00520"/>
    </source>
</evidence>
<evidence type="ECO:0000256" key="3">
    <source>
        <dbReference type="ARBA" id="ARBA00047645"/>
    </source>
</evidence>
<dbReference type="Gene3D" id="3.30.70.100">
    <property type="match status" value="1"/>
</dbReference>
<dbReference type="EC" id="3.6.1.7" evidence="2 4"/>
<comment type="catalytic activity">
    <reaction evidence="3 4">
        <text>an acyl phosphate + H2O = a carboxylate + phosphate + H(+)</text>
        <dbReference type="Rhea" id="RHEA:14965"/>
        <dbReference type="ChEBI" id="CHEBI:15377"/>
        <dbReference type="ChEBI" id="CHEBI:15378"/>
        <dbReference type="ChEBI" id="CHEBI:29067"/>
        <dbReference type="ChEBI" id="CHEBI:43474"/>
        <dbReference type="ChEBI" id="CHEBI:59918"/>
        <dbReference type="EC" id="3.6.1.7"/>
    </reaction>
</comment>
<dbReference type="InterPro" id="IPR001792">
    <property type="entry name" value="Acylphosphatase-like_dom"/>
</dbReference>
<keyword evidence="4" id="KW-0378">Hydrolase</keyword>
<evidence type="ECO:0000256" key="1">
    <source>
        <dbReference type="ARBA" id="ARBA00005614"/>
    </source>
</evidence>
<dbReference type="Proteomes" id="UP000176854">
    <property type="component" value="Unassembled WGS sequence"/>
</dbReference>